<comment type="caution">
    <text evidence="1">The sequence shown here is derived from an EMBL/GenBank/DDBJ whole genome shotgun (WGS) entry which is preliminary data.</text>
</comment>
<reference evidence="1 2" key="1">
    <citation type="submission" date="2015-10" db="EMBL/GenBank/DDBJ databases">
        <title>Pseudomonas putida clinical strains.</title>
        <authorList>
            <person name="Molina L."/>
            <person name="Udaondo Z."/>
        </authorList>
    </citation>
    <scope>NUCLEOTIDE SEQUENCE [LARGE SCALE GENOMIC DNA]</scope>
    <source>
        <strain evidence="1 2">HB13667</strain>
    </source>
</reference>
<dbReference type="Proteomes" id="UP000050437">
    <property type="component" value="Unassembled WGS sequence"/>
</dbReference>
<dbReference type="NCBIfam" id="TIGR04412">
    <property type="entry name" value="T2SS_GspM_XcpZ"/>
    <property type="match status" value="1"/>
</dbReference>
<name>A0A0P7C6T7_PSEPU</name>
<protein>
    <submittedName>
        <fullName evidence="1">Type II secretion system protein GspM</fullName>
    </submittedName>
</protein>
<dbReference type="EMBL" id="LKKS01000112">
    <property type="protein sequence ID" value="KPM61797.1"/>
    <property type="molecule type" value="Genomic_DNA"/>
</dbReference>
<organism evidence="1 2">
    <name type="scientific">Pseudomonas putida</name>
    <name type="common">Arthrobacter siderocapsulatus</name>
    <dbReference type="NCBI Taxonomy" id="303"/>
    <lineage>
        <taxon>Bacteria</taxon>
        <taxon>Pseudomonadati</taxon>
        <taxon>Pseudomonadota</taxon>
        <taxon>Gammaproteobacteria</taxon>
        <taxon>Pseudomonadales</taxon>
        <taxon>Pseudomonadaceae</taxon>
        <taxon>Pseudomonas</taxon>
    </lineage>
</organism>
<evidence type="ECO:0000313" key="2">
    <source>
        <dbReference type="Proteomes" id="UP000050437"/>
    </source>
</evidence>
<accession>A0A0P7C6T7</accession>
<dbReference type="AlphaFoldDB" id="A0A0P7C6T7"/>
<gene>
    <name evidence="1" type="ORF">HB13667_18930</name>
</gene>
<evidence type="ECO:0000313" key="1">
    <source>
        <dbReference type="EMBL" id="KPM61797.1"/>
    </source>
</evidence>
<sequence length="128" mass="14777">MNRNWIQRHRLKFAWLLIAVLLAFLALRAGLAQWRELSQWRGLAEQAASLQGGPGLSLERLHQSAQARQIELAEVDAQGKTWQLRGQVADERVLQGWLQTLRAEGVQPLQWGLEQHEKRLRFDLVVRP</sequence>
<dbReference type="RefSeq" id="WP_015269129.1">
    <property type="nucleotide sequence ID" value="NZ_LKKS01000112.1"/>
</dbReference>
<dbReference type="InterPro" id="IPR030927">
    <property type="entry name" value="T2SS_GspM_XcpZ"/>
</dbReference>
<proteinExistence type="predicted"/>